<feature type="transmembrane region" description="Helical" evidence="6">
    <location>
        <begin position="66"/>
        <end position="83"/>
    </location>
</feature>
<evidence type="ECO:0000313" key="9">
    <source>
        <dbReference type="Proteomes" id="UP000005388"/>
    </source>
</evidence>
<evidence type="ECO:0000313" key="8">
    <source>
        <dbReference type="EMBL" id="EHJ57384.1"/>
    </source>
</evidence>
<evidence type="ECO:0000256" key="1">
    <source>
        <dbReference type="ARBA" id="ARBA00022512"/>
    </source>
</evidence>
<keyword evidence="9" id="KW-1185">Reference proteome</keyword>
<dbReference type="Pfam" id="PF00746">
    <property type="entry name" value="Gram_pos_anchor"/>
    <property type="match status" value="1"/>
</dbReference>
<sequence>MPMPLSQNRIKDRKVEGKDLSHQLPSTGENDNNSAFLTIAALSLLSGIGLALPGKRKKERKNLKSFLSLIDYIILILKFFLFHNSLKSQVLFLAFYVFQNFSIQISTQKALTKVRAFLSD</sequence>
<feature type="compositionally biased region" description="Basic and acidic residues" evidence="5">
    <location>
        <begin position="9"/>
        <end position="21"/>
    </location>
</feature>
<keyword evidence="3" id="KW-0732">Signal</keyword>
<gene>
    <name evidence="8" type="ORF">STRUR_2012</name>
</gene>
<dbReference type="EMBL" id="AEUZ02000001">
    <property type="protein sequence ID" value="EHJ57384.1"/>
    <property type="molecule type" value="Genomic_DNA"/>
</dbReference>
<keyword evidence="4" id="KW-0572">Peptidoglycan-anchor</keyword>
<evidence type="ECO:0000256" key="6">
    <source>
        <dbReference type="SAM" id="Phobius"/>
    </source>
</evidence>
<comment type="caution">
    <text evidence="8">The sequence shown here is derived from an EMBL/GenBank/DDBJ whole genome shotgun (WGS) entry which is preliminary data.</text>
</comment>
<proteinExistence type="predicted"/>
<accession>G5KE74</accession>
<keyword evidence="6" id="KW-1133">Transmembrane helix</keyword>
<dbReference type="Proteomes" id="UP000005388">
    <property type="component" value="Unassembled WGS sequence"/>
</dbReference>
<evidence type="ECO:0000256" key="3">
    <source>
        <dbReference type="ARBA" id="ARBA00022729"/>
    </source>
</evidence>
<keyword evidence="6" id="KW-0472">Membrane</keyword>
<dbReference type="InterPro" id="IPR019931">
    <property type="entry name" value="LPXTG_anchor"/>
</dbReference>
<protein>
    <submittedName>
        <fullName evidence="8">Gram positive anchor</fullName>
    </submittedName>
</protein>
<keyword evidence="1" id="KW-0134">Cell wall</keyword>
<dbReference type="AlphaFoldDB" id="G5KE74"/>
<evidence type="ECO:0000259" key="7">
    <source>
        <dbReference type="PROSITE" id="PS50847"/>
    </source>
</evidence>
<dbReference type="PROSITE" id="PS50847">
    <property type="entry name" value="GRAM_POS_ANCHORING"/>
    <property type="match status" value="1"/>
</dbReference>
<dbReference type="NCBIfam" id="TIGR01167">
    <property type="entry name" value="LPXTG_anchor"/>
    <property type="match status" value="1"/>
</dbReference>
<feature type="region of interest" description="Disordered" evidence="5">
    <location>
        <begin position="1"/>
        <end position="31"/>
    </location>
</feature>
<evidence type="ECO:0000256" key="4">
    <source>
        <dbReference type="ARBA" id="ARBA00023088"/>
    </source>
</evidence>
<feature type="domain" description="Gram-positive cocci surface proteins LPxTG" evidence="7">
    <location>
        <begin position="24"/>
        <end position="64"/>
    </location>
</feature>
<organism evidence="8 9">
    <name type="scientific">Streptococcus urinalis 2285-97</name>
    <dbReference type="NCBI Taxonomy" id="764291"/>
    <lineage>
        <taxon>Bacteria</taxon>
        <taxon>Bacillati</taxon>
        <taxon>Bacillota</taxon>
        <taxon>Bacilli</taxon>
        <taxon>Lactobacillales</taxon>
        <taxon>Streptococcaceae</taxon>
        <taxon>Streptococcus</taxon>
    </lineage>
</organism>
<keyword evidence="2" id="KW-0964">Secreted</keyword>
<evidence type="ECO:0000256" key="2">
    <source>
        <dbReference type="ARBA" id="ARBA00022525"/>
    </source>
</evidence>
<feature type="transmembrane region" description="Helical" evidence="6">
    <location>
        <begin position="34"/>
        <end position="54"/>
    </location>
</feature>
<name>G5KE74_9STRE</name>
<keyword evidence="6" id="KW-0812">Transmembrane</keyword>
<reference evidence="8 9" key="1">
    <citation type="journal article" date="2014" name="Int. J. Syst. Evol. Microbiol.">
        <title>Phylogenomics and the dynamic genome evolution of the genus Streptococcus.</title>
        <authorList>
            <consortium name="The Broad Institute Genome Sequencing Platform"/>
            <person name="Richards V.P."/>
            <person name="Palmer S.R."/>
            <person name="Pavinski Bitar P.D."/>
            <person name="Qin X."/>
            <person name="Weinstock G.M."/>
            <person name="Highlander S.K."/>
            <person name="Town C.D."/>
            <person name="Burne R.A."/>
            <person name="Stanhope M.J."/>
        </authorList>
    </citation>
    <scope>NUCLEOTIDE SEQUENCE [LARGE SCALE GENOMIC DNA]</scope>
    <source>
        <strain evidence="8 9">2285-97</strain>
    </source>
</reference>
<evidence type="ECO:0000256" key="5">
    <source>
        <dbReference type="SAM" id="MobiDB-lite"/>
    </source>
</evidence>